<feature type="compositionally biased region" description="Low complexity" evidence="1">
    <location>
        <begin position="122"/>
        <end position="150"/>
    </location>
</feature>
<evidence type="ECO:0000256" key="1">
    <source>
        <dbReference type="SAM" id="MobiDB-lite"/>
    </source>
</evidence>
<keyword evidence="3" id="KW-1185">Reference proteome</keyword>
<feature type="compositionally biased region" description="Low complexity" evidence="1">
    <location>
        <begin position="167"/>
        <end position="198"/>
    </location>
</feature>
<evidence type="ECO:0000313" key="2">
    <source>
        <dbReference type="EMBL" id="CZR65723.1"/>
    </source>
</evidence>
<dbReference type="Proteomes" id="UP000184330">
    <property type="component" value="Unassembled WGS sequence"/>
</dbReference>
<accession>A0A1L7XL28</accession>
<proteinExistence type="predicted"/>
<dbReference type="EMBL" id="FJOG01000032">
    <property type="protein sequence ID" value="CZR65723.1"/>
    <property type="molecule type" value="Genomic_DNA"/>
</dbReference>
<evidence type="ECO:0000313" key="3">
    <source>
        <dbReference type="Proteomes" id="UP000184330"/>
    </source>
</evidence>
<feature type="compositionally biased region" description="Basic and acidic residues" evidence="1">
    <location>
        <begin position="43"/>
        <end position="59"/>
    </location>
</feature>
<gene>
    <name evidence="2" type="ORF">PAC_15623</name>
</gene>
<name>A0A1L7XL28_9HELO</name>
<reference evidence="2 3" key="1">
    <citation type="submission" date="2016-03" db="EMBL/GenBank/DDBJ databases">
        <authorList>
            <person name="Ploux O."/>
        </authorList>
    </citation>
    <scope>NUCLEOTIDE SEQUENCE [LARGE SCALE GENOMIC DNA]</scope>
    <source>
        <strain evidence="2 3">UAMH 11012</strain>
    </source>
</reference>
<organism evidence="2 3">
    <name type="scientific">Phialocephala subalpina</name>
    <dbReference type="NCBI Taxonomy" id="576137"/>
    <lineage>
        <taxon>Eukaryota</taxon>
        <taxon>Fungi</taxon>
        <taxon>Dikarya</taxon>
        <taxon>Ascomycota</taxon>
        <taxon>Pezizomycotina</taxon>
        <taxon>Leotiomycetes</taxon>
        <taxon>Helotiales</taxon>
        <taxon>Mollisiaceae</taxon>
        <taxon>Phialocephala</taxon>
        <taxon>Phialocephala fortinii species complex</taxon>
    </lineage>
</organism>
<protein>
    <submittedName>
        <fullName evidence="2">Uncharacterized protein</fullName>
    </submittedName>
</protein>
<feature type="compositionally biased region" description="Basic residues" evidence="1">
    <location>
        <begin position="80"/>
        <end position="90"/>
    </location>
</feature>
<dbReference type="AlphaFoldDB" id="A0A1L7XL28"/>
<feature type="region of interest" description="Disordered" evidence="1">
    <location>
        <begin position="43"/>
        <end position="198"/>
    </location>
</feature>
<feature type="compositionally biased region" description="Basic and acidic residues" evidence="1">
    <location>
        <begin position="91"/>
        <end position="104"/>
    </location>
</feature>
<sequence>MSALTRARKAFLLQDPAGLDSEAMKLFYEMKAQSVGCEEAVAAERKKEEKKEQRKENERRVRRMMNISPTEFRRRELRLGRKLQSHRRKHANSDKKERRVKLSETKTTATITVAPVSAAFDSSTPTSPGSSTTSPASDTSSNATTPTAGGSPPPVPGSRPVQENSVASLSFSSTTASPSPASGPSTSSAPTATPPTAGSTTFLLAAAVPPQFPPIPANLPTPPPEFSAERNAALWQKLDWGWGVMMEVYKWSANGMD</sequence>